<protein>
    <submittedName>
        <fullName evidence="10">Ceramide glucosyltransferase</fullName>
    </submittedName>
</protein>
<dbReference type="GO" id="GO:0016020">
    <property type="term" value="C:membrane"/>
    <property type="evidence" value="ECO:0007669"/>
    <property type="project" value="UniProtKB-SubCell"/>
</dbReference>
<evidence type="ECO:0000256" key="1">
    <source>
        <dbReference type="ARBA" id="ARBA00004141"/>
    </source>
</evidence>
<dbReference type="AlphaFoldDB" id="A0A3R9Q9V8"/>
<dbReference type="OrthoDB" id="9030258at2"/>
<dbReference type="PANTHER" id="PTHR12726:SF0">
    <property type="entry name" value="CERAMIDE GLUCOSYLTRANSFERASE"/>
    <property type="match status" value="1"/>
</dbReference>
<dbReference type="GO" id="GO:0006679">
    <property type="term" value="P:glucosylceramide biosynthetic process"/>
    <property type="evidence" value="ECO:0007669"/>
    <property type="project" value="TreeGrafter"/>
</dbReference>
<proteinExistence type="predicted"/>
<dbReference type="GO" id="GO:0008120">
    <property type="term" value="F:ceramide glucosyltransferase activity"/>
    <property type="evidence" value="ECO:0007669"/>
    <property type="project" value="TreeGrafter"/>
</dbReference>
<organism evidence="10 11">
    <name type="scientific">Edaphobacter aggregans</name>
    <dbReference type="NCBI Taxonomy" id="570835"/>
    <lineage>
        <taxon>Bacteria</taxon>
        <taxon>Pseudomonadati</taxon>
        <taxon>Acidobacteriota</taxon>
        <taxon>Terriglobia</taxon>
        <taxon>Terriglobales</taxon>
        <taxon>Acidobacteriaceae</taxon>
        <taxon>Edaphobacter</taxon>
    </lineage>
</organism>
<comment type="subcellular location">
    <subcellularLocation>
        <location evidence="1">Membrane</location>
        <topology evidence="1">Multi-pass membrane protein</topology>
    </subcellularLocation>
</comment>
<dbReference type="EMBL" id="RSDW01000001">
    <property type="protein sequence ID" value="RSL16105.1"/>
    <property type="molecule type" value="Genomic_DNA"/>
</dbReference>
<keyword evidence="11" id="KW-1185">Reference proteome</keyword>
<evidence type="ECO:0000256" key="3">
    <source>
        <dbReference type="ARBA" id="ARBA00004991"/>
    </source>
</evidence>
<evidence type="ECO:0000256" key="9">
    <source>
        <dbReference type="SAM" id="Phobius"/>
    </source>
</evidence>
<dbReference type="Proteomes" id="UP000269669">
    <property type="component" value="Unassembled WGS sequence"/>
</dbReference>
<keyword evidence="8 9" id="KW-0472">Membrane</keyword>
<evidence type="ECO:0000256" key="5">
    <source>
        <dbReference type="ARBA" id="ARBA00022679"/>
    </source>
</evidence>
<keyword evidence="4" id="KW-0328">Glycosyltransferase</keyword>
<evidence type="ECO:0000256" key="4">
    <source>
        <dbReference type="ARBA" id="ARBA00022676"/>
    </source>
</evidence>
<evidence type="ECO:0000313" key="11">
    <source>
        <dbReference type="Proteomes" id="UP000269669"/>
    </source>
</evidence>
<sequence length="390" mass="43170">MSLLLQILFWVAVVGTVTSGIYCLMVVVAAVRFGLRRRRVDHAGPFMPPVSVLKPLHGIEPGLERSLETFFEQEYPEFELLFCARHETDEGLKAARRVGERYPGVKARYIACGEPEYPNPKMFSLGVMAEAAEHELLVTADADARVERDFLRRVVQPMADPKLELSWCLYLGTADVSNLATELDAVGKSVEMGSGVLVANMVEGGTKFALGVIMVLQRQAFYDAGGYADLGQYQAEDYVLGKRLAEQGKGVMISPQVIRLVVPETSFALSFKNQLRWMQSTRRSRPLGHLGTGLTFSVPFGLVGLLWGLLAGHPIAGLLLLMGSCVNRWLQAGVMLRVLGEPMWVWQTAIYPLRDLLGGVLWVFSYLPGHVYYHGGKFSIDADGRYKEIG</sequence>
<evidence type="ECO:0000256" key="6">
    <source>
        <dbReference type="ARBA" id="ARBA00022692"/>
    </source>
</evidence>
<keyword evidence="7 9" id="KW-1133">Transmembrane helix</keyword>
<dbReference type="Pfam" id="PF13506">
    <property type="entry name" value="Glyco_transf_21"/>
    <property type="match status" value="1"/>
</dbReference>
<keyword evidence="5 10" id="KW-0808">Transferase</keyword>
<dbReference type="PANTHER" id="PTHR12726">
    <property type="entry name" value="CERAMIDE GLUCOSYLTRANSFERASE"/>
    <property type="match status" value="1"/>
</dbReference>
<dbReference type="SUPFAM" id="SSF53448">
    <property type="entry name" value="Nucleotide-diphospho-sugar transferases"/>
    <property type="match status" value="1"/>
</dbReference>
<comment type="caution">
    <text evidence="10">The sequence shown here is derived from an EMBL/GenBank/DDBJ whole genome shotgun (WGS) entry which is preliminary data.</text>
</comment>
<comment type="pathway">
    <text evidence="2">Lipid metabolism; sphingolipid metabolism.</text>
</comment>
<evidence type="ECO:0000256" key="7">
    <source>
        <dbReference type="ARBA" id="ARBA00022989"/>
    </source>
</evidence>
<gene>
    <name evidence="10" type="ORF">EDE15_1614</name>
</gene>
<dbReference type="Gene3D" id="3.90.550.10">
    <property type="entry name" value="Spore Coat Polysaccharide Biosynthesis Protein SpsA, Chain A"/>
    <property type="match status" value="1"/>
</dbReference>
<comment type="pathway">
    <text evidence="3">Sphingolipid metabolism.</text>
</comment>
<reference evidence="10 11" key="1">
    <citation type="submission" date="2018-12" db="EMBL/GenBank/DDBJ databases">
        <title>Sequencing of bacterial isolates from soil warming experiment in Harvard Forest, Massachusetts, USA.</title>
        <authorList>
            <person name="Deangelis K."/>
        </authorList>
    </citation>
    <scope>NUCLEOTIDE SEQUENCE [LARGE SCALE GENOMIC DNA]</scope>
    <source>
        <strain evidence="10 11">EB153</strain>
    </source>
</reference>
<feature type="transmembrane region" description="Helical" evidence="9">
    <location>
        <begin position="6"/>
        <end position="31"/>
    </location>
</feature>
<evidence type="ECO:0000256" key="2">
    <source>
        <dbReference type="ARBA" id="ARBA00004760"/>
    </source>
</evidence>
<accession>A0A3R9Q9V8</accession>
<evidence type="ECO:0000256" key="8">
    <source>
        <dbReference type="ARBA" id="ARBA00023136"/>
    </source>
</evidence>
<dbReference type="InterPro" id="IPR029044">
    <property type="entry name" value="Nucleotide-diphossugar_trans"/>
</dbReference>
<dbReference type="InterPro" id="IPR025993">
    <property type="entry name" value="Ceramide_glucosylTrfase"/>
</dbReference>
<keyword evidence="6 9" id="KW-0812">Transmembrane</keyword>
<evidence type="ECO:0000313" key="10">
    <source>
        <dbReference type="EMBL" id="RSL16105.1"/>
    </source>
</evidence>
<dbReference type="RefSeq" id="WP_125484762.1">
    <property type="nucleotide sequence ID" value="NZ_RSDW01000001.1"/>
</dbReference>
<name>A0A3R9Q9V8_9BACT</name>